<keyword evidence="2 4" id="KW-0238">DNA-binding</keyword>
<dbReference type="InterPro" id="IPR050090">
    <property type="entry name" value="Tyrosine_recombinase_XerCD"/>
</dbReference>
<accession>A0A364NNK5</accession>
<dbReference type="GO" id="GO:0006310">
    <property type="term" value="P:DNA recombination"/>
    <property type="evidence" value="ECO:0007669"/>
    <property type="project" value="UniProtKB-KW"/>
</dbReference>
<dbReference type="GO" id="GO:0003677">
    <property type="term" value="F:DNA binding"/>
    <property type="evidence" value="ECO:0007669"/>
    <property type="project" value="UniProtKB-UniRule"/>
</dbReference>
<evidence type="ECO:0000259" key="6">
    <source>
        <dbReference type="PROSITE" id="PS51898"/>
    </source>
</evidence>
<evidence type="ECO:0000256" key="1">
    <source>
        <dbReference type="ARBA" id="ARBA00022908"/>
    </source>
</evidence>
<dbReference type="AlphaFoldDB" id="A0A364NNK5"/>
<dbReference type="InterPro" id="IPR044068">
    <property type="entry name" value="CB"/>
</dbReference>
<dbReference type="PROSITE" id="PS51900">
    <property type="entry name" value="CB"/>
    <property type="match status" value="1"/>
</dbReference>
<evidence type="ECO:0000256" key="3">
    <source>
        <dbReference type="ARBA" id="ARBA00023172"/>
    </source>
</evidence>
<dbReference type="InterPro" id="IPR002104">
    <property type="entry name" value="Integrase_catalytic"/>
</dbReference>
<keyword evidence="3" id="KW-0233">DNA recombination</keyword>
<evidence type="ECO:0000256" key="4">
    <source>
        <dbReference type="PROSITE-ProRule" id="PRU01248"/>
    </source>
</evidence>
<dbReference type="Gene3D" id="1.10.150.130">
    <property type="match status" value="1"/>
</dbReference>
<evidence type="ECO:0000259" key="7">
    <source>
        <dbReference type="PROSITE" id="PS51900"/>
    </source>
</evidence>
<evidence type="ECO:0000256" key="5">
    <source>
        <dbReference type="SAM" id="MobiDB-lite"/>
    </source>
</evidence>
<feature type="region of interest" description="Disordered" evidence="5">
    <location>
        <begin position="68"/>
        <end position="91"/>
    </location>
</feature>
<dbReference type="OrthoDB" id="9784724at2"/>
<dbReference type="Pfam" id="PF00589">
    <property type="entry name" value="Phage_integrase"/>
    <property type="match status" value="1"/>
</dbReference>
<feature type="domain" description="Tyr recombinase" evidence="6">
    <location>
        <begin position="374"/>
        <end position="593"/>
    </location>
</feature>
<gene>
    <name evidence="8" type="ORF">DN062_07610</name>
</gene>
<protein>
    <recommendedName>
        <fullName evidence="10">Site-specific integrase</fullName>
    </recommendedName>
</protein>
<dbReference type="InterPro" id="IPR011010">
    <property type="entry name" value="DNA_brk_join_enz"/>
</dbReference>
<sequence>MSYILSHKTSHKPPSVPCKSPSVPYTTQRRGIYHFRMRVPNQDRVIQFSLRTYDPDLAREIAAKLAHDMKKTNKPDNGNSNSTGNDDYNNPPYDVNDPIAIMKAWMKNTYIIRKTNGPEEIENRRLAKLARRQQNQERAKADKINGKNIIAALEEQIKEQNPALDKLVQALDITLNHDAGSLPNLNRKYVRQPHFMFKNPDDFNSNLEQEKQNIADNEPDTSNRSNTGEANTPSTITKTDLTELHEEFCKRQTDNDEISIDTINDYREAFTIYLEYAGTPIFEEIDQHKHNRFVDFLRQLPKNKTKMPQYRDYSYQELSKMDIPKEDKVKPRTVNNKIRAVNRFFNYLKEDGKPSFTPIKELSAKVIDNESTKKLPFNKSHFPVLKEILTKTKCHQQKLIIKLLMLTGARVQEISQIELQDIKYEADILGIHITNLNDKGEVVNLQLYQGEADSFKGVKNISSKRFIPVPSALVEELLAFKNNRIAQKNGNRLFDQITVPKATKKVGETISRAFNRKLRNRNLSNEYTLHCLRHTFITLTSKAKVTVDSNGITVKVPIFRDAYIKAITGHHITDVHDRVYLHTDAEDLLSIVDYMYDSFYKEVL</sequence>
<dbReference type="GO" id="GO:0015074">
    <property type="term" value="P:DNA integration"/>
    <property type="evidence" value="ECO:0007669"/>
    <property type="project" value="UniProtKB-KW"/>
</dbReference>
<evidence type="ECO:0000256" key="2">
    <source>
        <dbReference type="ARBA" id="ARBA00023125"/>
    </source>
</evidence>
<feature type="compositionally biased region" description="Low complexity" evidence="5">
    <location>
        <begin position="76"/>
        <end position="91"/>
    </location>
</feature>
<evidence type="ECO:0000313" key="9">
    <source>
        <dbReference type="Proteomes" id="UP000250744"/>
    </source>
</evidence>
<feature type="region of interest" description="Disordered" evidence="5">
    <location>
        <begin position="1"/>
        <end position="23"/>
    </location>
</feature>
<dbReference type="Gene3D" id="1.10.443.10">
    <property type="entry name" value="Intergrase catalytic core"/>
    <property type="match status" value="1"/>
</dbReference>
<keyword evidence="1" id="KW-0229">DNA integration</keyword>
<dbReference type="InterPro" id="IPR010998">
    <property type="entry name" value="Integrase_recombinase_N"/>
</dbReference>
<organism evidence="8 9">
    <name type="scientific">Nitrincola tibetensis</name>
    <dbReference type="NCBI Taxonomy" id="2219697"/>
    <lineage>
        <taxon>Bacteria</taxon>
        <taxon>Pseudomonadati</taxon>
        <taxon>Pseudomonadota</taxon>
        <taxon>Gammaproteobacteria</taxon>
        <taxon>Oceanospirillales</taxon>
        <taxon>Oceanospirillaceae</taxon>
        <taxon>Nitrincola</taxon>
    </lineage>
</organism>
<feature type="region of interest" description="Disordered" evidence="5">
    <location>
        <begin position="215"/>
        <end position="236"/>
    </location>
</feature>
<evidence type="ECO:0008006" key="10">
    <source>
        <dbReference type="Google" id="ProtNLM"/>
    </source>
</evidence>
<dbReference type="PROSITE" id="PS51898">
    <property type="entry name" value="TYR_RECOMBINASE"/>
    <property type="match status" value="1"/>
</dbReference>
<reference evidence="8 9" key="1">
    <citation type="submission" date="2018-06" db="EMBL/GenBank/DDBJ databases">
        <title>Nitrincola tibetense sp. nov., isolated from Lake XuguoCo on Tibetan Plateau.</title>
        <authorList>
            <person name="Xing P."/>
        </authorList>
    </citation>
    <scope>NUCLEOTIDE SEQUENCE [LARGE SCALE GENOMIC DNA]</scope>
    <source>
        <strain evidence="9">xg18</strain>
    </source>
</reference>
<dbReference type="PANTHER" id="PTHR30349">
    <property type="entry name" value="PHAGE INTEGRASE-RELATED"/>
    <property type="match status" value="1"/>
</dbReference>
<dbReference type="EMBL" id="QKRX01000004">
    <property type="protein sequence ID" value="RAU18624.1"/>
    <property type="molecule type" value="Genomic_DNA"/>
</dbReference>
<dbReference type="SUPFAM" id="SSF56349">
    <property type="entry name" value="DNA breaking-rejoining enzymes"/>
    <property type="match status" value="1"/>
</dbReference>
<name>A0A364NNK5_9GAMM</name>
<feature type="domain" description="Core-binding (CB)" evidence="7">
    <location>
        <begin position="239"/>
        <end position="349"/>
    </location>
</feature>
<keyword evidence="9" id="KW-1185">Reference proteome</keyword>
<evidence type="ECO:0000313" key="8">
    <source>
        <dbReference type="EMBL" id="RAU18624.1"/>
    </source>
</evidence>
<comment type="caution">
    <text evidence="8">The sequence shown here is derived from an EMBL/GenBank/DDBJ whole genome shotgun (WGS) entry which is preliminary data.</text>
</comment>
<dbReference type="Proteomes" id="UP000250744">
    <property type="component" value="Unassembled WGS sequence"/>
</dbReference>
<proteinExistence type="predicted"/>
<dbReference type="InterPro" id="IPR013762">
    <property type="entry name" value="Integrase-like_cat_sf"/>
</dbReference>